<gene>
    <name evidence="1" type="ORF">RchiOBHm_Chr7g0217481</name>
</gene>
<dbReference type="Proteomes" id="UP000238479">
    <property type="component" value="Chromosome 7"/>
</dbReference>
<evidence type="ECO:0000313" key="1">
    <source>
        <dbReference type="EMBL" id="PRQ19462.1"/>
    </source>
</evidence>
<dbReference type="EMBL" id="PDCK01000045">
    <property type="protein sequence ID" value="PRQ19462.1"/>
    <property type="molecule type" value="Genomic_DNA"/>
</dbReference>
<dbReference type="Gramene" id="PRQ19462">
    <property type="protein sequence ID" value="PRQ19462"/>
    <property type="gene ID" value="RchiOBHm_Chr7g0217481"/>
</dbReference>
<evidence type="ECO:0000313" key="2">
    <source>
        <dbReference type="Proteomes" id="UP000238479"/>
    </source>
</evidence>
<comment type="caution">
    <text evidence="1">The sequence shown here is derived from an EMBL/GenBank/DDBJ whole genome shotgun (WGS) entry which is preliminary data.</text>
</comment>
<protein>
    <submittedName>
        <fullName evidence="1">Uncharacterized protein</fullName>
    </submittedName>
</protein>
<accession>A0A2P6PC21</accession>
<proteinExistence type="predicted"/>
<dbReference type="AlphaFoldDB" id="A0A2P6PC21"/>
<reference evidence="1 2" key="1">
    <citation type="journal article" date="2018" name="Nat. Genet.">
        <title>The Rosa genome provides new insights in the design of modern roses.</title>
        <authorList>
            <person name="Bendahmane M."/>
        </authorList>
    </citation>
    <scope>NUCLEOTIDE SEQUENCE [LARGE SCALE GENOMIC DNA]</scope>
    <source>
        <strain evidence="2">cv. Old Blush</strain>
    </source>
</reference>
<name>A0A2P6PC21_ROSCH</name>
<sequence>MQTFVYDMEFDMEIGSRSNYAKFSVELFLKWTLHDHLRFHDEIRGGPYQSRI</sequence>
<keyword evidence="2" id="KW-1185">Reference proteome</keyword>
<organism evidence="1 2">
    <name type="scientific">Rosa chinensis</name>
    <name type="common">China rose</name>
    <dbReference type="NCBI Taxonomy" id="74649"/>
    <lineage>
        <taxon>Eukaryota</taxon>
        <taxon>Viridiplantae</taxon>
        <taxon>Streptophyta</taxon>
        <taxon>Embryophyta</taxon>
        <taxon>Tracheophyta</taxon>
        <taxon>Spermatophyta</taxon>
        <taxon>Magnoliopsida</taxon>
        <taxon>eudicotyledons</taxon>
        <taxon>Gunneridae</taxon>
        <taxon>Pentapetalae</taxon>
        <taxon>rosids</taxon>
        <taxon>fabids</taxon>
        <taxon>Rosales</taxon>
        <taxon>Rosaceae</taxon>
        <taxon>Rosoideae</taxon>
        <taxon>Rosoideae incertae sedis</taxon>
        <taxon>Rosa</taxon>
    </lineage>
</organism>